<protein>
    <submittedName>
        <fullName evidence="13">TonB-dependent receptor</fullName>
    </submittedName>
</protein>
<evidence type="ECO:0000256" key="4">
    <source>
        <dbReference type="ARBA" id="ARBA00022692"/>
    </source>
</evidence>
<keyword evidence="6 8" id="KW-0472">Membrane</keyword>
<evidence type="ECO:0000256" key="10">
    <source>
        <dbReference type="SAM" id="SignalP"/>
    </source>
</evidence>
<evidence type="ECO:0000259" key="11">
    <source>
        <dbReference type="Pfam" id="PF00593"/>
    </source>
</evidence>
<reference evidence="13" key="1">
    <citation type="journal article" date="2014" name="Int. J. Syst. Evol. Microbiol.">
        <title>Complete genome sequence of Corynebacterium casei LMG S-19264T (=DSM 44701T), isolated from a smear-ripened cheese.</title>
        <authorList>
            <consortium name="US DOE Joint Genome Institute (JGI-PGF)"/>
            <person name="Walter F."/>
            <person name="Albersmeier A."/>
            <person name="Kalinowski J."/>
            <person name="Ruckert C."/>
        </authorList>
    </citation>
    <scope>NUCLEOTIDE SEQUENCE</scope>
    <source>
        <strain evidence="13">KCTC 22164</strain>
    </source>
</reference>
<evidence type="ECO:0000256" key="7">
    <source>
        <dbReference type="ARBA" id="ARBA00023237"/>
    </source>
</evidence>
<keyword evidence="10" id="KW-0732">Signal</keyword>
<organism evidence="13 14">
    <name type="scientific">Alteromonas halophila</name>
    <dbReference type="NCBI Taxonomy" id="516698"/>
    <lineage>
        <taxon>Bacteria</taxon>
        <taxon>Pseudomonadati</taxon>
        <taxon>Pseudomonadota</taxon>
        <taxon>Gammaproteobacteria</taxon>
        <taxon>Alteromonadales</taxon>
        <taxon>Alteromonadaceae</taxon>
        <taxon>Alteromonas/Salinimonas group</taxon>
        <taxon>Alteromonas</taxon>
    </lineage>
</organism>
<dbReference type="InterPro" id="IPR039426">
    <property type="entry name" value="TonB-dep_rcpt-like"/>
</dbReference>
<proteinExistence type="inferred from homology"/>
<dbReference type="Proteomes" id="UP000631300">
    <property type="component" value="Unassembled WGS sequence"/>
</dbReference>
<evidence type="ECO:0000256" key="8">
    <source>
        <dbReference type="PROSITE-ProRule" id="PRU01360"/>
    </source>
</evidence>
<dbReference type="Pfam" id="PF07715">
    <property type="entry name" value="Plug"/>
    <property type="match status" value="1"/>
</dbReference>
<evidence type="ECO:0000256" key="3">
    <source>
        <dbReference type="ARBA" id="ARBA00022452"/>
    </source>
</evidence>
<keyword evidence="14" id="KW-1185">Reference proteome</keyword>
<dbReference type="PROSITE" id="PS52016">
    <property type="entry name" value="TONB_DEPENDENT_REC_3"/>
    <property type="match status" value="1"/>
</dbReference>
<keyword evidence="2 8" id="KW-0813">Transport</keyword>
<comment type="caution">
    <text evidence="13">The sequence shown here is derived from an EMBL/GenBank/DDBJ whole genome shotgun (WGS) entry which is preliminary data.</text>
</comment>
<reference evidence="13" key="2">
    <citation type="submission" date="2020-09" db="EMBL/GenBank/DDBJ databases">
        <authorList>
            <person name="Sun Q."/>
            <person name="Kim S."/>
        </authorList>
    </citation>
    <scope>NUCLEOTIDE SEQUENCE</scope>
    <source>
        <strain evidence="13">KCTC 22164</strain>
    </source>
</reference>
<dbReference type="CDD" id="cd01347">
    <property type="entry name" value="ligand_gated_channel"/>
    <property type="match status" value="1"/>
</dbReference>
<accession>A0A918MUH6</accession>
<evidence type="ECO:0000259" key="12">
    <source>
        <dbReference type="Pfam" id="PF07715"/>
    </source>
</evidence>
<comment type="similarity">
    <text evidence="8 9">Belongs to the TonB-dependent receptor family.</text>
</comment>
<dbReference type="Gene3D" id="2.40.170.20">
    <property type="entry name" value="TonB-dependent receptor, beta-barrel domain"/>
    <property type="match status" value="1"/>
</dbReference>
<evidence type="ECO:0000313" key="13">
    <source>
        <dbReference type="EMBL" id="GGW74020.1"/>
    </source>
</evidence>
<keyword evidence="5 9" id="KW-0798">TonB box</keyword>
<sequence>MFTNSKLAKSVKLACAFGAASAAMVAPNAAFAQENTADEGEAIEKISVTGSRIKRTDLEGAAPVVSITAQDIELEGDYTVADALRSSSLNSFGSFSERSGSSAQSQATINLRGAGSRRTLVLLNGRRFPGSPTLGGASANLNAIPMAAVERIDIQTEGASAIYGSDAMAGVVNVILKEDFEGLTFNIGAGSRDRDSGTTNTEFSILGGLSNDKGNITFAYDHQEREGIADADRHYTAAQRNDLNGDGVIQAYTETIGWSWYGATAFNSDFSLATASPVCSDLESEFGSDIFQETAADDDWSEGSTYCMFAYANTSYNTASIDRNTLYVSADYELTDDIEFWGQAMVVQNSSFGRYAPPAAPIFGVEPEGVLGDVYNPYDETSPQILVRWADVGTRDGNVDDYNQDYTAGLRGSLDWNNATWEVYYHYNKADNKSVGKYYLSYGGLAYNVANDIPLRSDAGIANTKVTTLQNSQATFNHYYAGMGFDMFDLPGGLASHYVGVEYFEQTYLDEYDGQSEAGLVGGSAGNTSSGERDVTAAFFESVLPVMDTVELNVKARFDDYSDFGNETSPAVSLRWEATEDVIVRASYSESFRAPGLDLLNAALTFSAEPAIDYASGATTSRQYDTYFAPNPNLGPETSDYINLGVAWDVNDNLGLKLDYFELDIKDVIQEKSLQTLLSEEQAGLITAISPSATPTDVFYIKRAASGGLIEAGTSYFNGTGFTVEGIDFHINANLSTEFGDFRFNNINSFVLSYDTEVGGIIQDTAGWSGQPEFKSVATLAWSLDDHQISWNATYTDSTTENESAPLDADGDPIAGVPFEQTGKLDSWLIHNVTYSYDMGDYGRVRLTAENVTDEDPVLTSNGAWDDQDLYNNFGRTYRVNYEISF</sequence>
<dbReference type="InterPro" id="IPR036942">
    <property type="entry name" value="Beta-barrel_TonB_sf"/>
</dbReference>
<dbReference type="EMBL" id="BMXP01000001">
    <property type="protein sequence ID" value="GGW74020.1"/>
    <property type="molecule type" value="Genomic_DNA"/>
</dbReference>
<gene>
    <name evidence="13" type="ORF">GCM10007391_02240</name>
</gene>
<dbReference type="PANTHER" id="PTHR47234:SF2">
    <property type="entry name" value="TONB-DEPENDENT RECEPTOR"/>
    <property type="match status" value="1"/>
</dbReference>
<evidence type="ECO:0000256" key="1">
    <source>
        <dbReference type="ARBA" id="ARBA00004571"/>
    </source>
</evidence>
<dbReference type="Pfam" id="PF00593">
    <property type="entry name" value="TonB_dep_Rec_b-barrel"/>
    <property type="match status" value="1"/>
</dbReference>
<dbReference type="InterPro" id="IPR012910">
    <property type="entry name" value="Plug_dom"/>
</dbReference>
<keyword evidence="3 8" id="KW-1134">Transmembrane beta strand</keyword>
<feature type="domain" description="TonB-dependent receptor-like beta-barrel" evidence="11">
    <location>
        <begin position="390"/>
        <end position="852"/>
    </location>
</feature>
<evidence type="ECO:0000256" key="5">
    <source>
        <dbReference type="ARBA" id="ARBA00023077"/>
    </source>
</evidence>
<comment type="subcellular location">
    <subcellularLocation>
        <location evidence="1 8">Cell outer membrane</location>
        <topology evidence="1 8">Multi-pass membrane protein</topology>
    </subcellularLocation>
</comment>
<dbReference type="GO" id="GO:0009279">
    <property type="term" value="C:cell outer membrane"/>
    <property type="evidence" value="ECO:0007669"/>
    <property type="project" value="UniProtKB-SubCell"/>
</dbReference>
<feature type="chain" id="PRO_5036743464" evidence="10">
    <location>
        <begin position="33"/>
        <end position="886"/>
    </location>
</feature>
<dbReference type="SUPFAM" id="SSF56935">
    <property type="entry name" value="Porins"/>
    <property type="match status" value="1"/>
</dbReference>
<evidence type="ECO:0000256" key="2">
    <source>
        <dbReference type="ARBA" id="ARBA00022448"/>
    </source>
</evidence>
<feature type="domain" description="TonB-dependent receptor plug" evidence="12">
    <location>
        <begin position="61"/>
        <end position="171"/>
    </location>
</feature>
<name>A0A918MUH6_9ALTE</name>
<dbReference type="AlphaFoldDB" id="A0A918MUH6"/>
<dbReference type="PANTHER" id="PTHR47234">
    <property type="match status" value="1"/>
</dbReference>
<dbReference type="InterPro" id="IPR037066">
    <property type="entry name" value="Plug_dom_sf"/>
</dbReference>
<keyword evidence="4 8" id="KW-0812">Transmembrane</keyword>
<evidence type="ECO:0000256" key="9">
    <source>
        <dbReference type="RuleBase" id="RU003357"/>
    </source>
</evidence>
<evidence type="ECO:0000256" key="6">
    <source>
        <dbReference type="ARBA" id="ARBA00023136"/>
    </source>
</evidence>
<dbReference type="InterPro" id="IPR000531">
    <property type="entry name" value="Beta-barrel_TonB"/>
</dbReference>
<keyword evidence="13" id="KW-0675">Receptor</keyword>
<evidence type="ECO:0000313" key="14">
    <source>
        <dbReference type="Proteomes" id="UP000631300"/>
    </source>
</evidence>
<dbReference type="RefSeq" id="WP_189403250.1">
    <property type="nucleotide sequence ID" value="NZ_BMXP01000001.1"/>
</dbReference>
<dbReference type="Gene3D" id="2.170.130.10">
    <property type="entry name" value="TonB-dependent receptor, plug domain"/>
    <property type="match status" value="1"/>
</dbReference>
<keyword evidence="7 8" id="KW-0998">Cell outer membrane</keyword>
<feature type="signal peptide" evidence="10">
    <location>
        <begin position="1"/>
        <end position="32"/>
    </location>
</feature>